<dbReference type="AlphaFoldDB" id="A0A286DR57"/>
<keyword evidence="1" id="KW-0472">Membrane</keyword>
<dbReference type="EMBL" id="OCNE01000003">
    <property type="protein sequence ID" value="SOD61167.1"/>
    <property type="molecule type" value="Genomic_DNA"/>
</dbReference>
<reference evidence="2 3" key="1">
    <citation type="submission" date="2017-09" db="EMBL/GenBank/DDBJ databases">
        <authorList>
            <person name="Ehlers B."/>
            <person name="Leendertz F.H."/>
        </authorList>
    </citation>
    <scope>NUCLEOTIDE SEQUENCE [LARGE SCALE GENOMIC DNA]</scope>
    <source>
        <strain evidence="2 3">CGMCC 4.7095</strain>
    </source>
</reference>
<feature type="transmembrane region" description="Helical" evidence="1">
    <location>
        <begin position="6"/>
        <end position="22"/>
    </location>
</feature>
<organism evidence="2 3">
    <name type="scientific">Streptomyces zhaozhouensis</name>
    <dbReference type="NCBI Taxonomy" id="1300267"/>
    <lineage>
        <taxon>Bacteria</taxon>
        <taxon>Bacillati</taxon>
        <taxon>Actinomycetota</taxon>
        <taxon>Actinomycetes</taxon>
        <taxon>Kitasatosporales</taxon>
        <taxon>Streptomycetaceae</taxon>
        <taxon>Streptomyces</taxon>
    </lineage>
</organism>
<proteinExistence type="predicted"/>
<accession>A0A286DR57</accession>
<evidence type="ECO:0000313" key="3">
    <source>
        <dbReference type="Proteomes" id="UP000219072"/>
    </source>
</evidence>
<name>A0A286DR57_9ACTN</name>
<keyword evidence="3" id="KW-1185">Reference proteome</keyword>
<protein>
    <submittedName>
        <fullName evidence="2">Uncharacterized protein</fullName>
    </submittedName>
</protein>
<dbReference type="Proteomes" id="UP000219072">
    <property type="component" value="Unassembled WGS sequence"/>
</dbReference>
<keyword evidence="1" id="KW-0812">Transmembrane</keyword>
<keyword evidence="1" id="KW-1133">Transmembrane helix</keyword>
<evidence type="ECO:0000313" key="2">
    <source>
        <dbReference type="EMBL" id="SOD61167.1"/>
    </source>
</evidence>
<sequence length="36" mass="4537">MERWWWVVPAVMLLVTAVWWRFSRNAHLRRTRGGRR</sequence>
<gene>
    <name evidence="2" type="ORF">SAMN06297387_1038</name>
</gene>
<evidence type="ECO:0000256" key="1">
    <source>
        <dbReference type="SAM" id="Phobius"/>
    </source>
</evidence>